<comment type="similarity">
    <text evidence="1">Belongs to the RRP15 family.</text>
</comment>
<feature type="region of interest" description="Disordered" evidence="2">
    <location>
        <begin position="1"/>
        <end position="53"/>
    </location>
</feature>
<feature type="region of interest" description="Disordered" evidence="2">
    <location>
        <begin position="145"/>
        <end position="188"/>
    </location>
</feature>
<evidence type="ECO:0008006" key="5">
    <source>
        <dbReference type="Google" id="ProtNLM"/>
    </source>
</evidence>
<dbReference type="EMBL" id="JABXXO010000001">
    <property type="protein sequence ID" value="KAF7784666.1"/>
    <property type="molecule type" value="Genomic_DNA"/>
</dbReference>
<reference evidence="3 4" key="1">
    <citation type="journal article" name="Sci. Rep.">
        <title>Telomere-to-telomere assembled and centromere annotated genomes of the two main subspecies of the button mushroom Agaricus bisporus reveal especially polymorphic chromosome ends.</title>
        <authorList>
            <person name="Sonnenberg A.S.M."/>
            <person name="Sedaghat-Telgerd N."/>
            <person name="Lavrijssen B."/>
            <person name="Ohm R.A."/>
            <person name="Hendrickx P.M."/>
            <person name="Scholtmeijer K."/>
            <person name="Baars J.J.P."/>
            <person name="van Peer A."/>
        </authorList>
    </citation>
    <scope>NUCLEOTIDE SEQUENCE [LARGE SCALE GENOMIC DNA]</scope>
    <source>
        <strain evidence="3 4">H119_p4</strain>
    </source>
</reference>
<dbReference type="PANTHER" id="PTHR13245:SF14">
    <property type="entry name" value="RRP15-LIKE PROTEIN"/>
    <property type="match status" value="1"/>
</dbReference>
<dbReference type="AlphaFoldDB" id="A0A8H7FBN0"/>
<dbReference type="InterPro" id="IPR012459">
    <property type="entry name" value="Rrp15"/>
</dbReference>
<feature type="compositionally biased region" description="Low complexity" evidence="2">
    <location>
        <begin position="69"/>
        <end position="79"/>
    </location>
</feature>
<accession>A0A8H7FBN0</accession>
<organism evidence="3 4">
    <name type="scientific">Agaricus bisporus var. burnettii</name>
    <dbReference type="NCBI Taxonomy" id="192524"/>
    <lineage>
        <taxon>Eukaryota</taxon>
        <taxon>Fungi</taxon>
        <taxon>Dikarya</taxon>
        <taxon>Basidiomycota</taxon>
        <taxon>Agaricomycotina</taxon>
        <taxon>Agaricomycetes</taxon>
        <taxon>Agaricomycetidae</taxon>
        <taxon>Agaricales</taxon>
        <taxon>Agaricineae</taxon>
        <taxon>Agaricaceae</taxon>
        <taxon>Agaricus</taxon>
    </lineage>
</organism>
<proteinExistence type="inferred from homology"/>
<gene>
    <name evidence="3" type="ORF">Agabi119p4_831</name>
</gene>
<dbReference type="Proteomes" id="UP000629468">
    <property type="component" value="Unassembled WGS sequence"/>
</dbReference>
<dbReference type="PANTHER" id="PTHR13245">
    <property type="entry name" value="RRP15-LIKE PROTEIN"/>
    <property type="match status" value="1"/>
</dbReference>
<evidence type="ECO:0000313" key="4">
    <source>
        <dbReference type="Proteomes" id="UP000629468"/>
    </source>
</evidence>
<feature type="region of interest" description="Disordered" evidence="2">
    <location>
        <begin position="67"/>
        <end position="91"/>
    </location>
</feature>
<sequence length="211" mass="22945">MPPLAPSDHNDDDLDLSSDNYASSEQDTDDAIHDLKKVKSKNTSKRKLRATAPSNFGATLQSLLSTDAPSSLPLSLKPSTSRHKHDEKVQKREKKALQIEKKELEDKGRIRDVIGGWGGESERGLRKVAQRGVVQLFNAIQQSHATAAATAEDTKAGRGSGKPTLAAPTFEKKGKAKGKNKDNILGREKEQAVGKDDFFDMIKSGSIVSRV</sequence>
<evidence type="ECO:0000313" key="3">
    <source>
        <dbReference type="EMBL" id="KAF7784666.1"/>
    </source>
</evidence>
<feature type="compositionally biased region" description="Basic residues" evidence="2">
    <location>
        <begin position="38"/>
        <end position="49"/>
    </location>
</feature>
<comment type="caution">
    <text evidence="3">The sequence shown here is derived from an EMBL/GenBank/DDBJ whole genome shotgun (WGS) entry which is preliminary data.</text>
</comment>
<dbReference type="GO" id="GO:0030687">
    <property type="term" value="C:preribosome, large subunit precursor"/>
    <property type="evidence" value="ECO:0007669"/>
    <property type="project" value="TreeGrafter"/>
</dbReference>
<protein>
    <recommendedName>
        <fullName evidence="5">Rrp15p-domain-containing protein</fullName>
    </recommendedName>
</protein>
<dbReference type="OMA" id="DFFNMIR"/>
<evidence type="ECO:0000256" key="1">
    <source>
        <dbReference type="ARBA" id="ARBA00007462"/>
    </source>
</evidence>
<dbReference type="Pfam" id="PF07890">
    <property type="entry name" value="Rrp15p"/>
    <property type="match status" value="1"/>
</dbReference>
<evidence type="ECO:0000256" key="2">
    <source>
        <dbReference type="SAM" id="MobiDB-lite"/>
    </source>
</evidence>
<name>A0A8H7FBN0_AGABI</name>
<dbReference type="GO" id="GO:0000470">
    <property type="term" value="P:maturation of LSU-rRNA"/>
    <property type="evidence" value="ECO:0007669"/>
    <property type="project" value="TreeGrafter"/>
</dbReference>
<feature type="compositionally biased region" description="Basic and acidic residues" evidence="2">
    <location>
        <begin position="179"/>
        <end position="188"/>
    </location>
</feature>
<dbReference type="GO" id="GO:0000460">
    <property type="term" value="P:maturation of 5.8S rRNA"/>
    <property type="evidence" value="ECO:0007669"/>
    <property type="project" value="TreeGrafter"/>
</dbReference>